<keyword evidence="3" id="KW-1185">Reference proteome</keyword>
<sequence>MLEKLSEQYKDDGDIWFLLGHGYLQTDQFEKAIPVLQQTLELGTIMTGIKSASSPSNDIMIKIAQCYSAIGEKQQAF</sequence>
<evidence type="ECO:0008006" key="4">
    <source>
        <dbReference type="Google" id="ProtNLM"/>
    </source>
</evidence>
<keyword evidence="1" id="KW-0802">TPR repeat</keyword>
<evidence type="ECO:0000256" key="1">
    <source>
        <dbReference type="PROSITE-ProRule" id="PRU00339"/>
    </source>
</evidence>
<feature type="repeat" description="TPR" evidence="1">
    <location>
        <begin position="13"/>
        <end position="46"/>
    </location>
</feature>
<evidence type="ECO:0000313" key="3">
    <source>
        <dbReference type="Proteomes" id="UP001569428"/>
    </source>
</evidence>
<evidence type="ECO:0000313" key="2">
    <source>
        <dbReference type="EMBL" id="MFA0811315.1"/>
    </source>
</evidence>
<dbReference type="InterPro" id="IPR019734">
    <property type="entry name" value="TPR_rpt"/>
</dbReference>
<dbReference type="RefSeq" id="WP_371838883.1">
    <property type="nucleotide sequence ID" value="NZ_JBGMEK010000019.1"/>
</dbReference>
<dbReference type="Gene3D" id="1.25.40.10">
    <property type="entry name" value="Tetratricopeptide repeat domain"/>
    <property type="match status" value="1"/>
</dbReference>
<dbReference type="SUPFAM" id="SSF48452">
    <property type="entry name" value="TPR-like"/>
    <property type="match status" value="1"/>
</dbReference>
<dbReference type="EMBL" id="JBGMEK010000019">
    <property type="protein sequence ID" value="MFA0811315.1"/>
    <property type="molecule type" value="Genomic_DNA"/>
</dbReference>
<reference evidence="2 3" key="1">
    <citation type="submission" date="2024-08" db="EMBL/GenBank/DDBJ databases">
        <authorList>
            <person name="Ishaq N."/>
        </authorList>
    </citation>
    <scope>NUCLEOTIDE SEQUENCE [LARGE SCALE GENOMIC DNA]</scope>
    <source>
        <strain evidence="2 3">DSM 18651</strain>
    </source>
</reference>
<dbReference type="Proteomes" id="UP001569428">
    <property type="component" value="Unassembled WGS sequence"/>
</dbReference>
<name>A0ABV4P0S4_9GAMM</name>
<protein>
    <recommendedName>
        <fullName evidence="4">Tetratricopeptide repeat-containing protein</fullName>
    </recommendedName>
</protein>
<accession>A0ABV4P0S4</accession>
<organism evidence="2 3">
    <name type="scientific">Microbulbifer epialgicus</name>
    <dbReference type="NCBI Taxonomy" id="393907"/>
    <lineage>
        <taxon>Bacteria</taxon>
        <taxon>Pseudomonadati</taxon>
        <taxon>Pseudomonadota</taxon>
        <taxon>Gammaproteobacteria</taxon>
        <taxon>Cellvibrionales</taxon>
        <taxon>Microbulbiferaceae</taxon>
        <taxon>Microbulbifer</taxon>
    </lineage>
</organism>
<proteinExistence type="predicted"/>
<comment type="caution">
    <text evidence="2">The sequence shown here is derived from an EMBL/GenBank/DDBJ whole genome shotgun (WGS) entry which is preliminary data.</text>
</comment>
<gene>
    <name evidence="2" type="ORF">ACCI49_10325</name>
</gene>
<dbReference type="PROSITE" id="PS50005">
    <property type="entry name" value="TPR"/>
    <property type="match status" value="1"/>
</dbReference>
<dbReference type="InterPro" id="IPR011990">
    <property type="entry name" value="TPR-like_helical_dom_sf"/>
</dbReference>